<comment type="caution">
    <text evidence="1">The sequence shown here is derived from an EMBL/GenBank/DDBJ whole genome shotgun (WGS) entry which is preliminary data.</text>
</comment>
<organism evidence="1 2">
    <name type="scientific">Novipirellula aureliae</name>
    <dbReference type="NCBI Taxonomy" id="2527966"/>
    <lineage>
        <taxon>Bacteria</taxon>
        <taxon>Pseudomonadati</taxon>
        <taxon>Planctomycetota</taxon>
        <taxon>Planctomycetia</taxon>
        <taxon>Pirellulales</taxon>
        <taxon>Pirellulaceae</taxon>
        <taxon>Novipirellula</taxon>
    </lineage>
</organism>
<dbReference type="Proteomes" id="UP000315471">
    <property type="component" value="Unassembled WGS sequence"/>
</dbReference>
<dbReference type="RefSeq" id="WP_146600669.1">
    <property type="nucleotide sequence ID" value="NZ_SJPY01000005.1"/>
</dbReference>
<keyword evidence="2" id="KW-1185">Reference proteome</keyword>
<proteinExistence type="predicted"/>
<protein>
    <submittedName>
        <fullName evidence="1">Uncharacterized protein</fullName>
    </submittedName>
</protein>
<sequence length="181" mass="19858">MAARSHTESPVVAWFSTVMGNQCENVGGTTFKTASSGLTTGTPCPSNRQRYAFTFKGGPTKFHKENVVWIVEVGDTGIKFRNCWDVLRSNDHRTCIAPSAGLLDRKQGVSIELVVAVPMQIHVSRVSLVDDVFSKRSHLCPTTEGFYVTAPNEAVEIESRKVNDTPAPFESQTKVIAERLA</sequence>
<evidence type="ECO:0000313" key="2">
    <source>
        <dbReference type="Proteomes" id="UP000315471"/>
    </source>
</evidence>
<dbReference type="EMBL" id="SJPY01000005">
    <property type="protein sequence ID" value="TWU40031.1"/>
    <property type="molecule type" value="Genomic_DNA"/>
</dbReference>
<reference evidence="1 2" key="1">
    <citation type="submission" date="2019-02" db="EMBL/GenBank/DDBJ databases">
        <title>Deep-cultivation of Planctomycetes and their phenomic and genomic characterization uncovers novel biology.</title>
        <authorList>
            <person name="Wiegand S."/>
            <person name="Jogler M."/>
            <person name="Boedeker C."/>
            <person name="Pinto D."/>
            <person name="Vollmers J."/>
            <person name="Rivas-Marin E."/>
            <person name="Kohn T."/>
            <person name="Peeters S.H."/>
            <person name="Heuer A."/>
            <person name="Rast P."/>
            <person name="Oberbeckmann S."/>
            <person name="Bunk B."/>
            <person name="Jeske O."/>
            <person name="Meyerdierks A."/>
            <person name="Storesund J.E."/>
            <person name="Kallscheuer N."/>
            <person name="Luecker S."/>
            <person name="Lage O.M."/>
            <person name="Pohl T."/>
            <person name="Merkel B.J."/>
            <person name="Hornburger P."/>
            <person name="Mueller R.-W."/>
            <person name="Bruemmer F."/>
            <person name="Labrenz M."/>
            <person name="Spormann A.M."/>
            <person name="Op Den Camp H."/>
            <person name="Overmann J."/>
            <person name="Amann R."/>
            <person name="Jetten M.S.M."/>
            <person name="Mascher T."/>
            <person name="Medema M.H."/>
            <person name="Devos D.P."/>
            <person name="Kaster A.-K."/>
            <person name="Ovreas L."/>
            <person name="Rohde M."/>
            <person name="Galperin M.Y."/>
            <person name="Jogler C."/>
        </authorList>
    </citation>
    <scope>NUCLEOTIDE SEQUENCE [LARGE SCALE GENOMIC DNA]</scope>
    <source>
        <strain evidence="1 2">Q31b</strain>
    </source>
</reference>
<dbReference type="AlphaFoldDB" id="A0A5C6DXB7"/>
<accession>A0A5C6DXB7</accession>
<gene>
    <name evidence="1" type="ORF">Q31b_33750</name>
</gene>
<name>A0A5C6DXB7_9BACT</name>
<evidence type="ECO:0000313" key="1">
    <source>
        <dbReference type="EMBL" id="TWU40031.1"/>
    </source>
</evidence>